<dbReference type="EMBL" id="GEDG01004363">
    <property type="protein sequence ID" value="JAP34064.1"/>
    <property type="molecule type" value="Transcribed_RNA"/>
</dbReference>
<reference evidence="1" key="1">
    <citation type="submission" date="2015-12" db="EMBL/GenBank/DDBJ databases">
        <title>Gene expression during late stages of embryo sac development: a critical building block for successful pollen-pistil interactions.</title>
        <authorList>
            <person name="Liu Y."/>
            <person name="Joly V."/>
            <person name="Sabar M."/>
            <person name="Matton D.P."/>
        </authorList>
    </citation>
    <scope>NUCLEOTIDE SEQUENCE</scope>
</reference>
<evidence type="ECO:0000313" key="1">
    <source>
        <dbReference type="EMBL" id="JAP34064.1"/>
    </source>
</evidence>
<sequence>MISSIIKVETKCIAYYFERKLKEDSASFRHMIQPTTNTLSQRNLIRMLTHTYDSKFTGKRCRYRGLKRRNYSSFIAEPLPNIKYITHHIEAETKGGGEITVLGAASWDDETTILHHTSSARADKENE</sequence>
<proteinExistence type="predicted"/>
<dbReference type="AlphaFoldDB" id="A0A0V0IQ31"/>
<name>A0A0V0IQ31_SOLCH</name>
<organism evidence="1">
    <name type="scientific">Solanum chacoense</name>
    <name type="common">Chaco potato</name>
    <dbReference type="NCBI Taxonomy" id="4108"/>
    <lineage>
        <taxon>Eukaryota</taxon>
        <taxon>Viridiplantae</taxon>
        <taxon>Streptophyta</taxon>
        <taxon>Embryophyta</taxon>
        <taxon>Tracheophyta</taxon>
        <taxon>Spermatophyta</taxon>
        <taxon>Magnoliopsida</taxon>
        <taxon>eudicotyledons</taxon>
        <taxon>Gunneridae</taxon>
        <taxon>Pentapetalae</taxon>
        <taxon>asterids</taxon>
        <taxon>lamiids</taxon>
        <taxon>Solanales</taxon>
        <taxon>Solanaceae</taxon>
        <taxon>Solanoideae</taxon>
        <taxon>Solaneae</taxon>
        <taxon>Solanum</taxon>
    </lineage>
</organism>
<protein>
    <submittedName>
        <fullName evidence="1">Putative ovule protein</fullName>
    </submittedName>
</protein>
<accession>A0A0V0IQ31</accession>